<keyword evidence="2" id="KW-0472">Membrane</keyword>
<sequence length="229" mass="24803">MTSRKKGLPGGLLILPLLFLFLMMPGQVKAAQNSCEVTIPVQIEVSGDKIPDGETYQITMEAVTKDAPMPAQNVQERKNAGSISFGPMTYTVPGDYQYKISQTVGKTDRFTYDTSTYLVTVRVVNAENGTLKSEMWAVKDGSETKSGTISFGNHYDTPKSGGSKKHHHSSKTEETTVTPVTVQTLQTLASPKTDDSANVLLWGAFAAAALLGVAVMILITVRNGRRNEE</sequence>
<feature type="region of interest" description="Disordered" evidence="1">
    <location>
        <begin position="147"/>
        <end position="178"/>
    </location>
</feature>
<dbReference type="InterPro" id="IPR022464">
    <property type="entry name" value="Strep_pil_isopept_link"/>
</dbReference>
<keyword evidence="3" id="KW-0732">Signal</keyword>
<feature type="transmembrane region" description="Helical" evidence="2">
    <location>
        <begin position="199"/>
        <end position="221"/>
    </location>
</feature>
<dbReference type="NCBIfam" id="TIGR03786">
    <property type="entry name" value="strep_pil_rpt"/>
    <property type="match status" value="1"/>
</dbReference>
<dbReference type="Gene3D" id="2.60.40.3050">
    <property type="match status" value="1"/>
</dbReference>
<evidence type="ECO:0000256" key="2">
    <source>
        <dbReference type="SAM" id="Phobius"/>
    </source>
</evidence>
<dbReference type="Pfam" id="PF12892">
    <property type="entry name" value="FctA"/>
    <property type="match status" value="1"/>
</dbReference>
<dbReference type="Proteomes" id="UP001198220">
    <property type="component" value="Unassembled WGS sequence"/>
</dbReference>
<comment type="caution">
    <text evidence="5">The sequence shown here is derived from an EMBL/GenBank/DDBJ whole genome shotgun (WGS) entry which is preliminary data.</text>
</comment>
<accession>A0AAE3A5K3</accession>
<name>A0AAE3A5K3_9FIRM</name>
<evidence type="ECO:0000259" key="4">
    <source>
        <dbReference type="Pfam" id="PF12892"/>
    </source>
</evidence>
<feature type="chain" id="PRO_5041977377" description="Streptococcal pilin isopeptide linkage domain-containing protein" evidence="3">
    <location>
        <begin position="31"/>
        <end position="229"/>
    </location>
</feature>
<organism evidence="5 6">
    <name type="scientific">Hominiventricola filiformis</name>
    <dbReference type="NCBI Taxonomy" id="2885352"/>
    <lineage>
        <taxon>Bacteria</taxon>
        <taxon>Bacillati</taxon>
        <taxon>Bacillota</taxon>
        <taxon>Clostridia</taxon>
        <taxon>Lachnospirales</taxon>
        <taxon>Lachnospiraceae</taxon>
        <taxon>Hominiventricola</taxon>
    </lineage>
</organism>
<dbReference type="InterPro" id="IPR038174">
    <property type="entry name" value="Strep_pil_link_sf"/>
</dbReference>
<feature type="signal peptide" evidence="3">
    <location>
        <begin position="1"/>
        <end position="30"/>
    </location>
</feature>
<evidence type="ECO:0000313" key="6">
    <source>
        <dbReference type="Proteomes" id="UP001198220"/>
    </source>
</evidence>
<keyword evidence="2" id="KW-0812">Transmembrane</keyword>
<dbReference type="AlphaFoldDB" id="A0AAE3A5K3"/>
<feature type="domain" description="Streptococcal pilin isopeptide linkage" evidence="4">
    <location>
        <begin position="52"/>
        <end position="156"/>
    </location>
</feature>
<evidence type="ECO:0000256" key="1">
    <source>
        <dbReference type="SAM" id="MobiDB-lite"/>
    </source>
</evidence>
<keyword evidence="6" id="KW-1185">Reference proteome</keyword>
<protein>
    <recommendedName>
        <fullName evidence="4">Streptococcal pilin isopeptide linkage domain-containing protein</fullName>
    </recommendedName>
</protein>
<keyword evidence="2" id="KW-1133">Transmembrane helix</keyword>
<reference evidence="5 6" key="1">
    <citation type="submission" date="2021-10" db="EMBL/GenBank/DDBJ databases">
        <title>Anaerobic single-cell dispensing facilitates the cultivation of human gut bacteria.</title>
        <authorList>
            <person name="Afrizal A."/>
        </authorList>
    </citation>
    <scope>NUCLEOTIDE SEQUENCE [LARGE SCALE GENOMIC DNA]</scope>
    <source>
        <strain evidence="5 6">CLA-AA-H276</strain>
    </source>
</reference>
<dbReference type="RefSeq" id="WP_308458670.1">
    <property type="nucleotide sequence ID" value="NZ_JAJEPS010000002.1"/>
</dbReference>
<evidence type="ECO:0000313" key="5">
    <source>
        <dbReference type="EMBL" id="MCC2125202.1"/>
    </source>
</evidence>
<proteinExistence type="predicted"/>
<dbReference type="EMBL" id="JAJEPS010000002">
    <property type="protein sequence ID" value="MCC2125202.1"/>
    <property type="molecule type" value="Genomic_DNA"/>
</dbReference>
<gene>
    <name evidence="5" type="ORF">LKD36_03300</name>
</gene>
<evidence type="ECO:0000256" key="3">
    <source>
        <dbReference type="SAM" id="SignalP"/>
    </source>
</evidence>